<proteinExistence type="predicted"/>
<name>A0A6P2DHJ3_9BACT</name>
<gene>
    <name evidence="1" type="ORF">SOIL9_76930</name>
</gene>
<dbReference type="AlphaFoldDB" id="A0A6P2DHJ3"/>
<evidence type="ECO:0000313" key="1">
    <source>
        <dbReference type="EMBL" id="VTS01908.1"/>
    </source>
</evidence>
<organism evidence="1 2">
    <name type="scientific">Gemmata massiliana</name>
    <dbReference type="NCBI Taxonomy" id="1210884"/>
    <lineage>
        <taxon>Bacteria</taxon>
        <taxon>Pseudomonadati</taxon>
        <taxon>Planctomycetota</taxon>
        <taxon>Planctomycetia</taxon>
        <taxon>Gemmatales</taxon>
        <taxon>Gemmataceae</taxon>
        <taxon>Gemmata</taxon>
    </lineage>
</organism>
<protein>
    <submittedName>
        <fullName evidence="1">Uncharacterized protein</fullName>
    </submittedName>
</protein>
<sequence length="49" mass="5310">MFTVAQAARYARVPEPLIRAWIAAVVLQLGAPEPIRISCEELDDALASS</sequence>
<dbReference type="EMBL" id="LR593886">
    <property type="protein sequence ID" value="VTS01908.1"/>
    <property type="molecule type" value="Genomic_DNA"/>
</dbReference>
<keyword evidence="2" id="KW-1185">Reference proteome</keyword>
<dbReference type="KEGG" id="gms:SOIL9_76930"/>
<accession>A0A6P2DHJ3</accession>
<evidence type="ECO:0000313" key="2">
    <source>
        <dbReference type="Proteomes" id="UP000464178"/>
    </source>
</evidence>
<dbReference type="Proteomes" id="UP000464178">
    <property type="component" value="Chromosome"/>
</dbReference>
<dbReference type="RefSeq" id="WP_162672593.1">
    <property type="nucleotide sequence ID" value="NZ_LR593886.1"/>
</dbReference>
<reference evidence="1 2" key="1">
    <citation type="submission" date="2019-05" db="EMBL/GenBank/DDBJ databases">
        <authorList>
            <consortium name="Science for Life Laboratories"/>
        </authorList>
    </citation>
    <scope>NUCLEOTIDE SEQUENCE [LARGE SCALE GENOMIC DNA]</scope>
    <source>
        <strain evidence="1">Soil9</strain>
    </source>
</reference>